<dbReference type="SUPFAM" id="SSF53335">
    <property type="entry name" value="S-adenosyl-L-methionine-dependent methyltransferases"/>
    <property type="match status" value="2"/>
</dbReference>
<sequence>MRPIEKDFPIEHVNEIAEKEAHAKEKFRPVLFIHKWWARRLGSVFRTIVLYTLVDENTKVLDERTGKWRKITKEELENPWLLYLKDVDFGGKVVLDPMMGGGTTVVEALRTGCKVVAQDLNPVAWFLVKKIVEPVDIEKLEETFKKLESQVADEIKKYYKTICPHCLEEYAKINSREPEDVLKEVVEKLKVANDPKEVYGQYWFEDGSKIGFKKNIFADTMYYFWIKEVPCLACGTKIPLFRGYMLAKTRDGKGYHVICPECENIFVVNNYEKDTECPRCGKKFNPDKDGNVEGKYYICTNPNCGQKSVIVEAIKKTGKPEERLYAVEYYCPHCGRKDYKQADEFDFVLFERAKEEFKSVEKEWLGKYIPDTEIPKGQETYPRLIENHGYKYWKDMFNERQLLSLGRLLKSILELDVDENVKEFLVITFSEALNYHNMLCEYARTKNHLRDMFGRHAFHPPLNPVENNVWGTRSGRGVFINEIDKIIEGKQFNIKPFEKYIQNGKTLEKPMKMQIIGKLGNIFNDSDANAMITCGDSSYLDIPDKSVDAVITDPPYYGNVMYSELSEFYYAWLRLALKDKYEYFRSEHVPNATEIIVNKVQGKDEKDFIEGLTAVFKEANRKLKDDGLMVFTFHHQEEKAWGAVLQSVLNAGFYISAIYPVQSESDVSPHIFQKANVRYDMVVVCRKRKEKPEKRYWSQIEDEIYFKVQDEIKRLETRKRNLSQEDIFVITIGKCLELYSKYYPEVYKNDKRVSIDEALSSIREIVDSQLMHTRFNQIASETDTLTAVYLFYMAGKTSISYDSLNKALKMRNIPMKEVLESGLVEKEGSQLLILTPKERAKIIESKRDLSAIDRVHYLYHLWKEGTILKFESSLIKDEKTLWSSQAVIRTLEYLHEIENDRTYKDLITFIKSRWLG</sequence>
<evidence type="ECO:0000313" key="7">
    <source>
        <dbReference type="Proteomes" id="UP000006558"/>
    </source>
</evidence>
<dbReference type="InterPro" id="IPR009537">
    <property type="entry name" value="DUF1156"/>
</dbReference>
<dbReference type="PROSITE" id="PS00092">
    <property type="entry name" value="N6_MTASE"/>
    <property type="match status" value="1"/>
</dbReference>
<dbReference type="GO" id="GO:0003677">
    <property type="term" value="F:DNA binding"/>
    <property type="evidence" value="ECO:0007669"/>
    <property type="project" value="InterPro"/>
</dbReference>
<comment type="similarity">
    <text evidence="1">Belongs to the N(4)/N(6)-methyltransferase family.</text>
</comment>
<evidence type="ECO:0000259" key="4">
    <source>
        <dbReference type="Pfam" id="PF01555"/>
    </source>
</evidence>
<dbReference type="InterPro" id="IPR002052">
    <property type="entry name" value="DNA_methylase_N6_adenine_CS"/>
</dbReference>
<dbReference type="GO" id="GO:0032259">
    <property type="term" value="P:methylation"/>
    <property type="evidence" value="ECO:0007669"/>
    <property type="project" value="UniProtKB-KW"/>
</dbReference>
<dbReference type="Pfam" id="PF06634">
    <property type="entry name" value="DUF1156"/>
    <property type="match status" value="1"/>
</dbReference>
<dbReference type="GO" id="GO:0008170">
    <property type="term" value="F:N-methyltransferase activity"/>
    <property type="evidence" value="ECO:0007669"/>
    <property type="project" value="InterPro"/>
</dbReference>
<evidence type="ECO:0000313" key="6">
    <source>
        <dbReference type="EMBL" id="ABQ47772.1"/>
    </source>
</evidence>
<proteinExistence type="inferred from homology"/>
<dbReference type="RefSeq" id="WP_011944176.1">
    <property type="nucleotide sequence ID" value="NC_009486.1"/>
</dbReference>
<dbReference type="REBASE" id="15329">
    <property type="entry name" value="M.TpeRKUORF1772P"/>
</dbReference>
<dbReference type="InterPro" id="IPR029063">
    <property type="entry name" value="SAM-dependent_MTases_sf"/>
</dbReference>
<dbReference type="STRING" id="390874.Tpet_1772"/>
<dbReference type="KEGG" id="tpt:Tpet_1772"/>
<reference evidence="6 7" key="2">
    <citation type="journal article" date="2009" name="Proc. Natl. Acad. Sci. U.S.A.">
        <title>On the chimeric nature, thermophilic origin, and phylogenetic placement of the Thermotogales.</title>
        <authorList>
            <person name="Zhaxybayeva O."/>
            <person name="Swithers K.S."/>
            <person name="Lapierre P."/>
            <person name="Fournier G.P."/>
            <person name="Bickhart D.M."/>
            <person name="DeBoy R.T."/>
            <person name="Nelson K.E."/>
            <person name="Nesbo C.L."/>
            <person name="Doolittle W.F."/>
            <person name="Gogarten J.P."/>
            <person name="Noll K.M."/>
        </authorList>
    </citation>
    <scope>NUCLEOTIDE SEQUENCE [LARGE SCALE GENOMIC DNA]</scope>
    <source>
        <strain evidence="7">ATCC BAA-488 / DSM 13995 / JCM 10881 / RKU-1</strain>
    </source>
</reference>
<keyword evidence="3" id="KW-0808">Transferase</keyword>
<reference evidence="7" key="1">
    <citation type="submission" date="2007-05" db="EMBL/GenBank/DDBJ databases">
        <title>Complete sequence of Thermotoga petrophila RKU-1.</title>
        <authorList>
            <consortium name="US DOE Joint Genome Institute"/>
            <person name="Copeland A."/>
            <person name="Lucas S."/>
            <person name="Lapidus A."/>
            <person name="Barry K."/>
            <person name="Glavina del Rio T."/>
            <person name="Dalin E."/>
            <person name="Tice H."/>
            <person name="Pitluck S."/>
            <person name="Sims D."/>
            <person name="Brettin T."/>
            <person name="Bruce D."/>
            <person name="Detter J.C."/>
            <person name="Han C."/>
            <person name="Tapia R."/>
            <person name="Schmutz J."/>
            <person name="Larimer F."/>
            <person name="Land M."/>
            <person name="Hauser L."/>
            <person name="Kyrpides N."/>
            <person name="Mikhailova N."/>
            <person name="Nelson K."/>
            <person name="Gogarten J.P."/>
            <person name="Noll K."/>
            <person name="Richardson P."/>
        </authorList>
    </citation>
    <scope>NUCLEOTIDE SEQUENCE [LARGE SCALE GENOMIC DNA]</scope>
    <source>
        <strain evidence="7">ATCC BAA-488 / DSM 13995 / JCM 10881 / RKU-1</strain>
    </source>
</reference>
<feature type="domain" description="DUF1156" evidence="5">
    <location>
        <begin position="8"/>
        <end position="59"/>
    </location>
</feature>
<keyword evidence="2 6" id="KW-0489">Methyltransferase</keyword>
<dbReference type="HOGENOM" id="CLU_007795_1_0_0"/>
<evidence type="ECO:0000256" key="3">
    <source>
        <dbReference type="ARBA" id="ARBA00022679"/>
    </source>
</evidence>
<dbReference type="Proteomes" id="UP000006558">
    <property type="component" value="Chromosome"/>
</dbReference>
<evidence type="ECO:0000256" key="2">
    <source>
        <dbReference type="ARBA" id="ARBA00022603"/>
    </source>
</evidence>
<evidence type="ECO:0000256" key="1">
    <source>
        <dbReference type="ARBA" id="ARBA00006594"/>
    </source>
</evidence>
<accession>A5INJ9</accession>
<dbReference type="AlphaFoldDB" id="A5INJ9"/>
<dbReference type="Gene3D" id="3.40.50.150">
    <property type="entry name" value="Vaccinia Virus protein VP39"/>
    <property type="match status" value="2"/>
</dbReference>
<protein>
    <submittedName>
        <fullName evidence="6">Adenine-specific DNA methylase containing a Zn-ribbon-like protein</fullName>
    </submittedName>
</protein>
<gene>
    <name evidence="6" type="ordered locus">Tpet_1772</name>
</gene>
<organism evidence="6 7">
    <name type="scientific">Thermotoga petrophila (strain ATCC BAA-488 / DSM 13995 / JCM 10881 / RKU-1)</name>
    <dbReference type="NCBI Taxonomy" id="390874"/>
    <lineage>
        <taxon>Bacteria</taxon>
        <taxon>Thermotogati</taxon>
        <taxon>Thermotogota</taxon>
        <taxon>Thermotogae</taxon>
        <taxon>Thermotogales</taxon>
        <taxon>Thermotogaceae</taxon>
        <taxon>Thermotoga</taxon>
    </lineage>
</organism>
<name>A5INJ9_THEP1</name>
<feature type="domain" description="DNA methylase N-4/N-6" evidence="4">
    <location>
        <begin position="547"/>
        <end position="726"/>
    </location>
</feature>
<dbReference type="Pfam" id="PF01555">
    <property type="entry name" value="N6_N4_Mtase"/>
    <property type="match status" value="1"/>
</dbReference>
<dbReference type="InterPro" id="IPR002941">
    <property type="entry name" value="DNA_methylase_N4/N6"/>
</dbReference>
<dbReference type="eggNOG" id="COG1743">
    <property type="taxonomic scope" value="Bacteria"/>
</dbReference>
<dbReference type="EMBL" id="CP000702">
    <property type="protein sequence ID" value="ABQ47772.1"/>
    <property type="molecule type" value="Genomic_DNA"/>
</dbReference>
<evidence type="ECO:0000259" key="5">
    <source>
        <dbReference type="Pfam" id="PF06634"/>
    </source>
</evidence>